<dbReference type="GO" id="GO:0046872">
    <property type="term" value="F:metal ion binding"/>
    <property type="evidence" value="ECO:0007669"/>
    <property type="project" value="UniProtKB-KW"/>
</dbReference>
<dbReference type="Pfam" id="PF13432">
    <property type="entry name" value="TPR_16"/>
    <property type="match status" value="1"/>
</dbReference>
<evidence type="ECO:0000313" key="4">
    <source>
        <dbReference type="EMBL" id="MBO1319139.1"/>
    </source>
</evidence>
<evidence type="ECO:0000256" key="2">
    <source>
        <dbReference type="SAM" id="Phobius"/>
    </source>
</evidence>
<sequence length="440" mass="49236">MKLSTLSAWFFALLVLGVCSAVFLPPENQRVLLQPIQVWHLSFPLVNGVIAVMLLSTLPPALYLSAGYLKLAGQMRGVKRGNRLDLRAGEQLVHARGLLQHQDYQAALDAVGDDESVEAVLIKGEALWAMGDTEQAAAMLRPCFRQSGDVRIGYLLVEVLRTAGQNPIEVLDALITADPGHARAALKAACALYEQEQQWDLALATLSQLEKLGTDDCSTQRLRYEFKIVQTQPDETNPRKHIDRLQSFTKKTPEFVPAWLELGRVWWNAGNLEKAQQMLARGYQATGNLACLDVQVDFLLDDNRPEDAIQVYLAPADDKPAVRFQLAKLYFRLHMLDEALDQFEILEGLLPKCPSLLHYQAQIKARRDRYAEAAEDFQRYLGERADQLGDFVCENCGHIAENRAERCPKCGEWDTLVLEVETLKFEAAGPLALGPRYHGA</sequence>
<dbReference type="Gene3D" id="1.25.40.10">
    <property type="entry name" value="Tetratricopeptide repeat domain"/>
    <property type="match status" value="2"/>
</dbReference>
<keyword evidence="2" id="KW-1133">Transmembrane helix</keyword>
<dbReference type="Pfam" id="PF18073">
    <property type="entry name" value="Zn_ribbon_LapB"/>
    <property type="match status" value="1"/>
</dbReference>
<feature type="transmembrane region" description="Helical" evidence="2">
    <location>
        <begin position="45"/>
        <end position="69"/>
    </location>
</feature>
<dbReference type="InterPro" id="IPR041166">
    <property type="entry name" value="Rubredoxin_2"/>
</dbReference>
<gene>
    <name evidence="4" type="ORF">J3U88_11770</name>
</gene>
<name>A0A8J7U3U7_9BACT</name>
<dbReference type="EMBL" id="JAFREP010000008">
    <property type="protein sequence ID" value="MBO1319139.1"/>
    <property type="molecule type" value="Genomic_DNA"/>
</dbReference>
<dbReference type="Proteomes" id="UP000664417">
    <property type="component" value="Unassembled WGS sequence"/>
</dbReference>
<dbReference type="SUPFAM" id="SSF48452">
    <property type="entry name" value="TPR-like"/>
    <property type="match status" value="2"/>
</dbReference>
<keyword evidence="2" id="KW-0812">Transmembrane</keyword>
<dbReference type="RefSeq" id="WP_207858958.1">
    <property type="nucleotide sequence ID" value="NZ_JAFREP010000008.1"/>
</dbReference>
<proteinExistence type="predicted"/>
<comment type="caution">
    <text evidence="4">The sequence shown here is derived from an EMBL/GenBank/DDBJ whole genome shotgun (WGS) entry which is preliminary data.</text>
</comment>
<accession>A0A8J7U3U7</accession>
<organism evidence="4 5">
    <name type="scientific">Acanthopleuribacter pedis</name>
    <dbReference type="NCBI Taxonomy" id="442870"/>
    <lineage>
        <taxon>Bacteria</taxon>
        <taxon>Pseudomonadati</taxon>
        <taxon>Acidobacteriota</taxon>
        <taxon>Holophagae</taxon>
        <taxon>Acanthopleuribacterales</taxon>
        <taxon>Acanthopleuribacteraceae</taxon>
        <taxon>Acanthopleuribacter</taxon>
    </lineage>
</organism>
<keyword evidence="2" id="KW-0472">Membrane</keyword>
<evidence type="ECO:0000259" key="3">
    <source>
        <dbReference type="Pfam" id="PF18073"/>
    </source>
</evidence>
<protein>
    <recommendedName>
        <fullName evidence="3">LapB rubredoxin metal binding domain-containing protein</fullName>
    </recommendedName>
</protein>
<evidence type="ECO:0000256" key="1">
    <source>
        <dbReference type="ARBA" id="ARBA00022723"/>
    </source>
</evidence>
<dbReference type="AlphaFoldDB" id="A0A8J7U3U7"/>
<keyword evidence="1" id="KW-0479">Metal-binding</keyword>
<evidence type="ECO:0000313" key="5">
    <source>
        <dbReference type="Proteomes" id="UP000664417"/>
    </source>
</evidence>
<feature type="domain" description="LapB rubredoxin metal binding" evidence="3">
    <location>
        <begin position="391"/>
        <end position="417"/>
    </location>
</feature>
<dbReference type="SMART" id="SM00028">
    <property type="entry name" value="TPR"/>
    <property type="match status" value="4"/>
</dbReference>
<dbReference type="InterPro" id="IPR019734">
    <property type="entry name" value="TPR_rpt"/>
</dbReference>
<dbReference type="InterPro" id="IPR011990">
    <property type="entry name" value="TPR-like_helical_dom_sf"/>
</dbReference>
<keyword evidence="5" id="KW-1185">Reference proteome</keyword>
<reference evidence="4" key="1">
    <citation type="submission" date="2021-03" db="EMBL/GenBank/DDBJ databases">
        <authorList>
            <person name="Wang G."/>
        </authorList>
    </citation>
    <scope>NUCLEOTIDE SEQUENCE</scope>
    <source>
        <strain evidence="4">KCTC 12899</strain>
    </source>
</reference>